<evidence type="ECO:0000313" key="3">
    <source>
        <dbReference type="Proteomes" id="UP000199645"/>
    </source>
</evidence>
<reference evidence="2 3" key="1">
    <citation type="submission" date="2016-10" db="EMBL/GenBank/DDBJ databases">
        <authorList>
            <person name="de Groot N.N."/>
        </authorList>
    </citation>
    <scope>NUCLEOTIDE SEQUENCE [LARGE SCALE GENOMIC DNA]</scope>
    <source>
        <strain evidence="2 3">DSM 43019</strain>
    </source>
</reference>
<evidence type="ECO:0000259" key="1">
    <source>
        <dbReference type="PROSITE" id="PS51186"/>
    </source>
</evidence>
<name>A0A1I1ZNT5_9ACTN</name>
<proteinExistence type="predicted"/>
<sequence>MEVGFDAGGALGRWGVSVLRAATPADIEAIMDVQQEGSVRALSGLYPQDRYPFPRAALTGRWAAEIDDPSVRVLVILHDGQVAGYVALQDDQLLHFGTATSTWGTGLAAAAHAEIVELLGGTGHLWVLAGNHRARRFYAKMGWRASGRSVPDDFPPHPELIEYRLHPPETSPAQEAT</sequence>
<organism evidence="2 3">
    <name type="scientific">Actinoplanes philippinensis</name>
    <dbReference type="NCBI Taxonomy" id="35752"/>
    <lineage>
        <taxon>Bacteria</taxon>
        <taxon>Bacillati</taxon>
        <taxon>Actinomycetota</taxon>
        <taxon>Actinomycetes</taxon>
        <taxon>Micromonosporales</taxon>
        <taxon>Micromonosporaceae</taxon>
        <taxon>Actinoplanes</taxon>
    </lineage>
</organism>
<dbReference type="STRING" id="35752.SAMN05421541_101211"/>
<dbReference type="Gene3D" id="3.40.630.30">
    <property type="match status" value="1"/>
</dbReference>
<accession>A0A1I1ZNT5</accession>
<dbReference type="PROSITE" id="PS51186">
    <property type="entry name" value="GNAT"/>
    <property type="match status" value="1"/>
</dbReference>
<dbReference type="EMBL" id="FONV01000001">
    <property type="protein sequence ID" value="SFE33349.1"/>
    <property type="molecule type" value="Genomic_DNA"/>
</dbReference>
<dbReference type="InterPro" id="IPR016181">
    <property type="entry name" value="Acyl_CoA_acyltransferase"/>
</dbReference>
<keyword evidence="2" id="KW-0808">Transferase</keyword>
<dbReference type="Pfam" id="PF00583">
    <property type="entry name" value="Acetyltransf_1"/>
    <property type="match status" value="1"/>
</dbReference>
<protein>
    <submittedName>
        <fullName evidence="2">Putative acetyltransferase</fullName>
    </submittedName>
</protein>
<dbReference type="AlphaFoldDB" id="A0A1I1ZNT5"/>
<evidence type="ECO:0000313" key="2">
    <source>
        <dbReference type="EMBL" id="SFE33349.1"/>
    </source>
</evidence>
<dbReference type="InterPro" id="IPR000182">
    <property type="entry name" value="GNAT_dom"/>
</dbReference>
<keyword evidence="3" id="KW-1185">Reference proteome</keyword>
<dbReference type="Proteomes" id="UP000199645">
    <property type="component" value="Unassembled WGS sequence"/>
</dbReference>
<feature type="domain" description="N-acetyltransferase" evidence="1">
    <location>
        <begin position="17"/>
        <end position="167"/>
    </location>
</feature>
<dbReference type="GO" id="GO:0016747">
    <property type="term" value="F:acyltransferase activity, transferring groups other than amino-acyl groups"/>
    <property type="evidence" value="ECO:0007669"/>
    <property type="project" value="InterPro"/>
</dbReference>
<dbReference type="SUPFAM" id="SSF55729">
    <property type="entry name" value="Acyl-CoA N-acyltransferases (Nat)"/>
    <property type="match status" value="1"/>
</dbReference>
<gene>
    <name evidence="2" type="ORF">SAMN05421541_101211</name>
</gene>